<evidence type="ECO:0000256" key="3">
    <source>
        <dbReference type="ARBA" id="ARBA00022679"/>
    </source>
</evidence>
<dbReference type="PROSITE" id="PS50109">
    <property type="entry name" value="HIS_KIN"/>
    <property type="match status" value="1"/>
</dbReference>
<proteinExistence type="predicted"/>
<dbReference type="PANTHER" id="PTHR43047:SF72">
    <property type="entry name" value="OSMOSENSING HISTIDINE PROTEIN KINASE SLN1"/>
    <property type="match status" value="1"/>
</dbReference>
<dbReference type="Gene3D" id="3.30.565.10">
    <property type="entry name" value="Histidine kinase-like ATPase, C-terminal domain"/>
    <property type="match status" value="1"/>
</dbReference>
<dbReference type="GO" id="GO:0009927">
    <property type="term" value="F:histidine phosphotransfer kinase activity"/>
    <property type="evidence" value="ECO:0007669"/>
    <property type="project" value="TreeGrafter"/>
</dbReference>
<sequence>MVFTSFQGIWTFYRCSNVGNISGTGLGLAIVKKSVEAYGGEITFASEVNVGTTFNVVIPLMK</sequence>
<dbReference type="Proteomes" id="UP000502433">
    <property type="component" value="Chromosome"/>
</dbReference>
<keyword evidence="4 6" id="KW-0418">Kinase</keyword>
<gene>
    <name evidence="6" type="ORF">HGD76_18660</name>
</gene>
<evidence type="ECO:0000256" key="1">
    <source>
        <dbReference type="ARBA" id="ARBA00000085"/>
    </source>
</evidence>
<comment type="catalytic activity">
    <reaction evidence="1">
        <text>ATP + protein L-histidine = ADP + protein N-phospho-L-histidine.</text>
        <dbReference type="EC" id="2.7.13.3"/>
    </reaction>
</comment>
<dbReference type="EMBL" id="CP051206">
    <property type="protein sequence ID" value="QJB47134.1"/>
    <property type="molecule type" value="Genomic_DNA"/>
</dbReference>
<dbReference type="GO" id="GO:0005886">
    <property type="term" value="C:plasma membrane"/>
    <property type="evidence" value="ECO:0007669"/>
    <property type="project" value="TreeGrafter"/>
</dbReference>
<dbReference type="PANTHER" id="PTHR43047">
    <property type="entry name" value="TWO-COMPONENT HISTIDINE PROTEIN KINASE"/>
    <property type="match status" value="1"/>
</dbReference>
<evidence type="ECO:0000259" key="5">
    <source>
        <dbReference type="PROSITE" id="PS50109"/>
    </source>
</evidence>
<dbReference type="Pfam" id="PF02518">
    <property type="entry name" value="HATPase_c"/>
    <property type="match status" value="1"/>
</dbReference>
<dbReference type="CDD" id="cd00075">
    <property type="entry name" value="HATPase"/>
    <property type="match status" value="1"/>
</dbReference>
<reference evidence="6 7" key="2">
    <citation type="submission" date="2020-04" db="EMBL/GenBank/DDBJ databases">
        <authorList>
            <person name="Fomenkov A."/>
            <person name="Anton B.P."/>
            <person name="Roberts R.J."/>
        </authorList>
    </citation>
    <scope>NUCLEOTIDE SEQUENCE [LARGE SCALE GENOMIC DNA]</scope>
    <source>
        <strain evidence="6 7">CCAP 1403/13f</strain>
    </source>
</reference>
<dbReference type="SUPFAM" id="SSF55874">
    <property type="entry name" value="ATPase domain of HSP90 chaperone/DNA topoisomerase II/histidine kinase"/>
    <property type="match status" value="1"/>
</dbReference>
<dbReference type="EC" id="2.7.13.3" evidence="2"/>
<dbReference type="AlphaFoldDB" id="A0A6H2C802"/>
<accession>A0A6H2C802</accession>
<dbReference type="GO" id="GO:0000155">
    <property type="term" value="F:phosphorelay sensor kinase activity"/>
    <property type="evidence" value="ECO:0007669"/>
    <property type="project" value="TreeGrafter"/>
</dbReference>
<keyword evidence="3" id="KW-0808">Transferase</keyword>
<evidence type="ECO:0000313" key="6">
    <source>
        <dbReference type="EMBL" id="QJB47134.1"/>
    </source>
</evidence>
<evidence type="ECO:0000256" key="4">
    <source>
        <dbReference type="ARBA" id="ARBA00022777"/>
    </source>
</evidence>
<organism evidence="6 7">
    <name type="scientific">Dolichospermum flos-aquae CCAP 1403/13F</name>
    <dbReference type="NCBI Taxonomy" id="315271"/>
    <lineage>
        <taxon>Bacteria</taxon>
        <taxon>Bacillati</taxon>
        <taxon>Cyanobacteriota</taxon>
        <taxon>Cyanophyceae</taxon>
        <taxon>Nostocales</taxon>
        <taxon>Aphanizomenonaceae</taxon>
        <taxon>Dolichospermum</taxon>
    </lineage>
</organism>
<dbReference type="KEGG" id="dfs:HGD76_18660"/>
<protein>
    <recommendedName>
        <fullName evidence="2">histidine kinase</fullName>
        <ecNumber evidence="2">2.7.13.3</ecNumber>
    </recommendedName>
</protein>
<feature type="domain" description="Histidine kinase" evidence="5">
    <location>
        <begin position="12"/>
        <end position="62"/>
    </location>
</feature>
<name>A0A6H2C802_DOLFA</name>
<evidence type="ECO:0000313" key="7">
    <source>
        <dbReference type="Proteomes" id="UP000502433"/>
    </source>
</evidence>
<dbReference type="InterPro" id="IPR036890">
    <property type="entry name" value="HATPase_C_sf"/>
</dbReference>
<dbReference type="InterPro" id="IPR005467">
    <property type="entry name" value="His_kinase_dom"/>
</dbReference>
<dbReference type="InterPro" id="IPR003594">
    <property type="entry name" value="HATPase_dom"/>
</dbReference>
<evidence type="ECO:0000256" key="2">
    <source>
        <dbReference type="ARBA" id="ARBA00012438"/>
    </source>
</evidence>
<reference evidence="6 7" key="1">
    <citation type="submission" date="2020-04" db="EMBL/GenBank/DDBJ databases">
        <title>Genome-Wide Identification of 5-Methylcytosine Sites in Bacterial Genomes By High-Throughput Sequencing of MspJI Restriction Fragments.</title>
        <authorList>
            <person name="Wu V."/>
        </authorList>
    </citation>
    <scope>NUCLEOTIDE SEQUENCE [LARGE SCALE GENOMIC DNA]</scope>
    <source>
        <strain evidence="6 7">CCAP 1403/13f</strain>
    </source>
</reference>